<dbReference type="CDD" id="cd02440">
    <property type="entry name" value="AdoMet_MTases"/>
    <property type="match status" value="1"/>
</dbReference>
<dbReference type="SUPFAM" id="SSF53335">
    <property type="entry name" value="S-adenosyl-L-methionine-dependent methyltransferases"/>
    <property type="match status" value="1"/>
</dbReference>
<dbReference type="Proteomes" id="UP000326757">
    <property type="component" value="Unassembled WGS sequence"/>
</dbReference>
<dbReference type="Pfam" id="PF02353">
    <property type="entry name" value="CMAS"/>
    <property type="match status" value="1"/>
</dbReference>
<dbReference type="InterPro" id="IPR003333">
    <property type="entry name" value="CMAS"/>
</dbReference>
<comment type="similarity">
    <text evidence="1">Belongs to the CFA/CMAS family.</text>
</comment>
<keyword evidence="4" id="KW-0949">S-adenosyl-L-methionine</keyword>
<dbReference type="PANTHER" id="PTHR43667">
    <property type="entry name" value="CYCLOPROPANE-FATTY-ACYL-PHOSPHOLIPID SYNTHASE"/>
    <property type="match status" value="1"/>
</dbReference>
<dbReference type="InterPro" id="IPR050723">
    <property type="entry name" value="CFA/CMAS"/>
</dbReference>
<evidence type="ECO:0000256" key="3">
    <source>
        <dbReference type="ARBA" id="ARBA00022679"/>
    </source>
</evidence>
<name>A0A5N6KKD8_MONLA</name>
<dbReference type="EMBL" id="VIGI01000002">
    <property type="protein sequence ID" value="KAB8304051.1"/>
    <property type="molecule type" value="Genomic_DNA"/>
</dbReference>
<dbReference type="Gene3D" id="3.40.50.150">
    <property type="entry name" value="Vaccinia Virus protein VP39"/>
    <property type="match status" value="1"/>
</dbReference>
<reference evidence="6 7" key="1">
    <citation type="submission" date="2019-06" db="EMBL/GenBank/DDBJ databases">
        <title>Genome Sequence of the Brown Rot Fungal Pathogen Monilinia laxa.</title>
        <authorList>
            <person name="De Miccolis Angelini R.M."/>
            <person name="Landi L."/>
            <person name="Abate D."/>
            <person name="Pollastro S."/>
            <person name="Romanazzi G."/>
            <person name="Faretra F."/>
        </authorList>
    </citation>
    <scope>NUCLEOTIDE SEQUENCE [LARGE SCALE GENOMIC DNA]</scope>
    <source>
        <strain evidence="6 7">Mlax316</strain>
    </source>
</reference>
<evidence type="ECO:0000256" key="5">
    <source>
        <dbReference type="ARBA" id="ARBA00023098"/>
    </source>
</evidence>
<dbReference type="GO" id="GO:0008168">
    <property type="term" value="F:methyltransferase activity"/>
    <property type="evidence" value="ECO:0007669"/>
    <property type="project" value="UniProtKB-KW"/>
</dbReference>
<dbReference type="PANTHER" id="PTHR43667:SF2">
    <property type="entry name" value="FATTY ACID C-METHYL TRANSFERASE"/>
    <property type="match status" value="1"/>
</dbReference>
<dbReference type="OrthoDB" id="8300214at2759"/>
<organism evidence="6 7">
    <name type="scientific">Monilinia laxa</name>
    <name type="common">Brown rot fungus</name>
    <name type="synonym">Sclerotinia laxa</name>
    <dbReference type="NCBI Taxonomy" id="61186"/>
    <lineage>
        <taxon>Eukaryota</taxon>
        <taxon>Fungi</taxon>
        <taxon>Dikarya</taxon>
        <taxon>Ascomycota</taxon>
        <taxon>Pezizomycotina</taxon>
        <taxon>Leotiomycetes</taxon>
        <taxon>Helotiales</taxon>
        <taxon>Sclerotiniaceae</taxon>
        <taxon>Monilinia</taxon>
    </lineage>
</organism>
<keyword evidence="3" id="KW-0808">Transferase</keyword>
<evidence type="ECO:0000256" key="1">
    <source>
        <dbReference type="ARBA" id="ARBA00010815"/>
    </source>
</evidence>
<evidence type="ECO:0008006" key="8">
    <source>
        <dbReference type="Google" id="ProtNLM"/>
    </source>
</evidence>
<evidence type="ECO:0000256" key="2">
    <source>
        <dbReference type="ARBA" id="ARBA00022603"/>
    </source>
</evidence>
<proteinExistence type="inferred from homology"/>
<dbReference type="PIRSF" id="PIRSF003085">
    <property type="entry name" value="CMAS"/>
    <property type="match status" value="1"/>
</dbReference>
<evidence type="ECO:0000256" key="4">
    <source>
        <dbReference type="ARBA" id="ARBA00022691"/>
    </source>
</evidence>
<comment type="caution">
    <text evidence="6">The sequence shown here is derived from an EMBL/GenBank/DDBJ whole genome shotgun (WGS) entry which is preliminary data.</text>
</comment>
<dbReference type="GO" id="GO:0008610">
    <property type="term" value="P:lipid biosynthetic process"/>
    <property type="evidence" value="ECO:0007669"/>
    <property type="project" value="InterPro"/>
</dbReference>
<sequence length="353" mass="40479">MSINVDLGFSEAYMLGELECDDLVALVSVYIQNFHLFGTGNIFLQLIPRLQKLLFRPSNDSQRALKMLHPTMTHQIPYSHPKVHDETLEEAQRRKVHNIIDKACIKKEHHILDIGGGCAYLSIEAVKKTGCRVTVTTLSVEQKALGEKRIEEAGLKNRIEILLCDYRKTPKPNPMGFDRVISVEMLEHVGEEYMETYFKEIGNLLNPEHGIMVIQGITVNNQSFHKTRSKVDTFIDRYIFPGGYLPSVRELIERLDTGSSGSLELDSVQIIGPHYARTLRLWRKNFLTNWETTKLLYVKERGNMTALDLEAFRRRWIYYFRYCEAGFRAGILGDHVITARRPQVLSPSGVVPL</sequence>
<dbReference type="InterPro" id="IPR029063">
    <property type="entry name" value="SAM-dependent_MTases_sf"/>
</dbReference>
<keyword evidence="7" id="KW-1185">Reference proteome</keyword>
<gene>
    <name evidence="6" type="ORF">EYC80_005396</name>
</gene>
<dbReference type="AlphaFoldDB" id="A0A5N6KKD8"/>
<keyword evidence="5" id="KW-0443">Lipid metabolism</keyword>
<dbReference type="GO" id="GO:0032259">
    <property type="term" value="P:methylation"/>
    <property type="evidence" value="ECO:0007669"/>
    <property type="project" value="UniProtKB-KW"/>
</dbReference>
<evidence type="ECO:0000313" key="6">
    <source>
        <dbReference type="EMBL" id="KAB8304051.1"/>
    </source>
</evidence>
<accession>A0A5N6KKD8</accession>
<protein>
    <recommendedName>
        <fullName evidence="8">Polyketide synthase methyltransferase domain-containing protein</fullName>
    </recommendedName>
</protein>
<evidence type="ECO:0000313" key="7">
    <source>
        <dbReference type="Proteomes" id="UP000326757"/>
    </source>
</evidence>
<keyword evidence="2" id="KW-0489">Methyltransferase</keyword>